<gene>
    <name evidence="3" type="ORF">ACFSYC_08810</name>
</gene>
<name>A0ABW5XM80_9SPHI</name>
<reference evidence="4" key="1">
    <citation type="journal article" date="2019" name="Int. J. Syst. Evol. Microbiol.">
        <title>The Global Catalogue of Microorganisms (GCM) 10K type strain sequencing project: providing services to taxonomists for standard genome sequencing and annotation.</title>
        <authorList>
            <consortium name="The Broad Institute Genomics Platform"/>
            <consortium name="The Broad Institute Genome Sequencing Center for Infectious Disease"/>
            <person name="Wu L."/>
            <person name="Ma J."/>
        </authorList>
    </citation>
    <scope>NUCLEOTIDE SEQUENCE [LARGE SCALE GENOMIC DNA]</scope>
    <source>
        <strain evidence="4">KCTC 52232</strain>
    </source>
</reference>
<dbReference type="InterPro" id="IPR010559">
    <property type="entry name" value="Sig_transdc_His_kin_internal"/>
</dbReference>
<organism evidence="3 4">
    <name type="scientific">Mucilaginibacter antarcticus</name>
    <dbReference type="NCBI Taxonomy" id="1855725"/>
    <lineage>
        <taxon>Bacteria</taxon>
        <taxon>Pseudomonadati</taxon>
        <taxon>Bacteroidota</taxon>
        <taxon>Sphingobacteriia</taxon>
        <taxon>Sphingobacteriales</taxon>
        <taxon>Sphingobacteriaceae</taxon>
        <taxon>Mucilaginibacter</taxon>
    </lineage>
</organism>
<sequence>MRLNICIFILTICQSGYGNQTKQSDQTRPLPFSSVEIKKTINGAICDSCRVDNFLHAEPDFSYVVIGTGHTPNRFSPLLQKIKAAYANDGLNTAIHLISTKEIDIAFLPNAVRQTGKMVQLYRNFGGDEYSNLEFEAAQNGKVIEQSTQLSTLGKIENYIIFGRKMIGDQTVSVRWPQTYHAGHYQLAVNDTLKVTIRNINTKRVVKVIIFIRPPDMATNFWYYQLKLTGNNFSNNLQRILNTVEPSNISSGDTTTMFEKDDQAIGILKYNNLGSNETLQYSFENKPDTWQLARSDNPDQGTFMVLGSELQAGKYQDIYLRYTSQPETIHKITLLVKARPFQMPWGTIALISTLLLITIGVVTYTLHIRSNKKLAELKRKSEDTETRLTLLSGQLNPHFLYNSLNAIQGTINNGNPERANAYIGHVAKFMRDVMDNGKKEFLSLREELAIEEDYLKLEQQRQAFTYAITIAANLDPLLIDFPPLLLQPVLENSLRHAFATNHTNPMLNVSIFKENATLYVEVSDNGNTSWDTEKAKEGHGLSLTKKRLAVYNDKLEAMPIKMQIKYQPGTGTITTFSFKNWFA</sequence>
<dbReference type="Gene3D" id="3.30.565.10">
    <property type="entry name" value="Histidine kinase-like ATPase, C-terminal domain"/>
    <property type="match status" value="1"/>
</dbReference>
<dbReference type="InterPro" id="IPR050640">
    <property type="entry name" value="Bact_2-comp_sensor_kinase"/>
</dbReference>
<dbReference type="RefSeq" id="WP_377125893.1">
    <property type="nucleotide sequence ID" value="NZ_JBHUON010000008.1"/>
</dbReference>
<evidence type="ECO:0000313" key="4">
    <source>
        <dbReference type="Proteomes" id="UP001597601"/>
    </source>
</evidence>
<keyword evidence="3" id="KW-0808">Transferase</keyword>
<evidence type="ECO:0000259" key="2">
    <source>
        <dbReference type="Pfam" id="PF06580"/>
    </source>
</evidence>
<dbReference type="GO" id="GO:0004673">
    <property type="term" value="F:protein histidine kinase activity"/>
    <property type="evidence" value="ECO:0007669"/>
    <property type="project" value="UniProtKB-EC"/>
</dbReference>
<dbReference type="InterPro" id="IPR036890">
    <property type="entry name" value="HATPase_C_sf"/>
</dbReference>
<keyword evidence="3" id="KW-0418">Kinase</keyword>
<keyword evidence="1" id="KW-1133">Transmembrane helix</keyword>
<dbReference type="SUPFAM" id="SSF55874">
    <property type="entry name" value="ATPase domain of HSP90 chaperone/DNA topoisomerase II/histidine kinase"/>
    <property type="match status" value="1"/>
</dbReference>
<dbReference type="PANTHER" id="PTHR34220:SF7">
    <property type="entry name" value="SENSOR HISTIDINE KINASE YPDA"/>
    <property type="match status" value="1"/>
</dbReference>
<dbReference type="Proteomes" id="UP001597601">
    <property type="component" value="Unassembled WGS sequence"/>
</dbReference>
<keyword evidence="1" id="KW-0472">Membrane</keyword>
<evidence type="ECO:0000313" key="3">
    <source>
        <dbReference type="EMBL" id="MFD2864785.1"/>
    </source>
</evidence>
<comment type="caution">
    <text evidence="3">The sequence shown here is derived from an EMBL/GenBank/DDBJ whole genome shotgun (WGS) entry which is preliminary data.</text>
</comment>
<feature type="transmembrane region" description="Helical" evidence="1">
    <location>
        <begin position="345"/>
        <end position="366"/>
    </location>
</feature>
<proteinExistence type="predicted"/>
<dbReference type="Pfam" id="PF06580">
    <property type="entry name" value="His_kinase"/>
    <property type="match status" value="1"/>
</dbReference>
<keyword evidence="4" id="KW-1185">Reference proteome</keyword>
<evidence type="ECO:0000256" key="1">
    <source>
        <dbReference type="SAM" id="Phobius"/>
    </source>
</evidence>
<dbReference type="PANTHER" id="PTHR34220">
    <property type="entry name" value="SENSOR HISTIDINE KINASE YPDA"/>
    <property type="match status" value="1"/>
</dbReference>
<protein>
    <submittedName>
        <fullName evidence="3">Sensor histidine kinase</fullName>
        <ecNumber evidence="3">2.7.13.3</ecNumber>
    </submittedName>
</protein>
<dbReference type="EC" id="2.7.13.3" evidence="3"/>
<accession>A0ABW5XM80</accession>
<feature type="domain" description="Signal transduction histidine kinase internal region" evidence="2">
    <location>
        <begin position="387"/>
        <end position="461"/>
    </location>
</feature>
<keyword evidence="1" id="KW-0812">Transmembrane</keyword>
<dbReference type="EMBL" id="JBHUON010000008">
    <property type="protein sequence ID" value="MFD2864785.1"/>
    <property type="molecule type" value="Genomic_DNA"/>
</dbReference>